<accession>A0A8D3Y2A3</accession>
<reference evidence="12 14" key="3">
    <citation type="journal article" name="Genome Announc.">
        <title>Complete Genome Sequence of Pseudomonas balearica DSM 6083T.</title>
        <authorList>
            <person name="Bennasar-Figueras A."/>
            <person name="Salva-Serra F."/>
            <person name="Jaen-Luchoro D."/>
            <person name="Segui C."/>
            <person name="Aliaga F."/>
            <person name="Busquets A."/>
            <person name="Gomila M."/>
            <person name="Moore E.R."/>
            <person name="Lalucat J."/>
        </authorList>
    </citation>
    <scope>NUCLEOTIDE SEQUENCE [LARGE SCALE GENOMIC DNA]</scope>
    <source>
        <strain evidence="14">DSM 6083</strain>
        <strain evidence="12">DSM6083</strain>
    </source>
</reference>
<dbReference type="PANTHER" id="PTHR47683:SF2">
    <property type="entry name" value="RNA-BINDING S4 DOMAIN-CONTAINING PROTEIN"/>
    <property type="match status" value="1"/>
</dbReference>
<dbReference type="Proteomes" id="UP000182276">
    <property type="component" value="Unassembled WGS sequence"/>
</dbReference>
<evidence type="ECO:0000256" key="7">
    <source>
        <dbReference type="ARBA" id="ARBA00042843"/>
    </source>
</evidence>
<evidence type="ECO:0000256" key="10">
    <source>
        <dbReference type="PROSITE-ProRule" id="PRU00182"/>
    </source>
</evidence>
<proteinExistence type="predicted"/>
<evidence type="ECO:0000256" key="4">
    <source>
        <dbReference type="ARBA" id="ARBA00039989"/>
    </source>
</evidence>
<evidence type="ECO:0000313" key="13">
    <source>
        <dbReference type="EMBL" id="SDM08593.1"/>
    </source>
</evidence>
<evidence type="ECO:0000256" key="8">
    <source>
        <dbReference type="ARBA" id="ARBA00042890"/>
    </source>
</evidence>
<dbReference type="InterPro" id="IPR036986">
    <property type="entry name" value="S4_RNA-bd_sf"/>
</dbReference>
<dbReference type="AlphaFoldDB" id="A0A8D3Y2A3"/>
<dbReference type="InterPro" id="IPR020103">
    <property type="entry name" value="PsdUridine_synth_cat_dom_sf"/>
</dbReference>
<evidence type="ECO:0000259" key="11">
    <source>
        <dbReference type="SMART" id="SM00363"/>
    </source>
</evidence>
<evidence type="ECO:0000313" key="15">
    <source>
        <dbReference type="Proteomes" id="UP000182276"/>
    </source>
</evidence>
<dbReference type="GO" id="GO:0006396">
    <property type="term" value="P:RNA processing"/>
    <property type="evidence" value="ECO:0007669"/>
    <property type="project" value="UniProtKB-ARBA"/>
</dbReference>
<evidence type="ECO:0000256" key="1">
    <source>
        <dbReference type="ARBA" id="ARBA00036390"/>
    </source>
</evidence>
<dbReference type="Proteomes" id="UP000031271">
    <property type="component" value="Chromosome"/>
</dbReference>
<protein>
    <recommendedName>
        <fullName evidence="4">Dual-specificity RNA pseudouridine synthase RluF</fullName>
        <ecNumber evidence="3">5.4.99.21</ecNumber>
    </recommendedName>
    <alternativeName>
        <fullName evidence="6">23S rRNA pseudouridine(2604) synthase</fullName>
    </alternativeName>
    <alternativeName>
        <fullName evidence="8">Ribosomal large subunit pseudouridine synthase F</fullName>
    </alternativeName>
    <alternativeName>
        <fullName evidence="7">rRNA pseudouridylate synthase F</fullName>
    </alternativeName>
    <alternativeName>
        <fullName evidence="9">rRNA-uridine isomerase F</fullName>
    </alternativeName>
    <alternativeName>
        <fullName evidence="5">tRNA(Tyr) pseudouridine(35) synthase</fullName>
    </alternativeName>
</protein>
<evidence type="ECO:0000256" key="3">
    <source>
        <dbReference type="ARBA" id="ARBA00038922"/>
    </source>
</evidence>
<evidence type="ECO:0000256" key="2">
    <source>
        <dbReference type="ARBA" id="ARBA00036535"/>
    </source>
</evidence>
<keyword evidence="15" id="KW-1185">Reference proteome</keyword>
<dbReference type="SUPFAM" id="SSF55120">
    <property type="entry name" value="Pseudouridine synthase"/>
    <property type="match status" value="1"/>
</dbReference>
<reference evidence="14" key="1">
    <citation type="submission" date="2014-03" db="EMBL/GenBank/DDBJ databases">
        <title>Complete genome of Pseudomonas balearica DSM 6083T, a sewage water isolate from an enrichment with 2-methylnaphthalene.</title>
        <authorList>
            <person name="Salva-Serra F."/>
            <person name="Jaen-Luchoro D."/>
            <person name="Busquets A."/>
            <person name="Pena A."/>
            <person name="Gomila M."/>
            <person name="Bosch R."/>
            <person name="Nogales B."/>
            <person name="Garcia-Valdes E."/>
            <person name="Lalucat J."/>
            <person name="Bennasar A."/>
        </authorList>
    </citation>
    <scope>NUCLEOTIDE SEQUENCE [LARGE SCALE GENOMIC DNA]</scope>
    <source>
        <strain evidence="14">DSM 6083</strain>
    </source>
</reference>
<dbReference type="SMART" id="SM00363">
    <property type="entry name" value="S4"/>
    <property type="match status" value="1"/>
</dbReference>
<evidence type="ECO:0000313" key="12">
    <source>
        <dbReference type="EMBL" id="AJE15956.1"/>
    </source>
</evidence>
<comment type="catalytic activity">
    <reaction evidence="1">
        <text>uridine(35) in tRNA(Tyr) = pseudouridine(35) in tRNA(Tyr)</text>
        <dbReference type="Rhea" id="RHEA:60556"/>
        <dbReference type="Rhea" id="RHEA-COMP:15607"/>
        <dbReference type="Rhea" id="RHEA-COMP:15608"/>
        <dbReference type="ChEBI" id="CHEBI:65314"/>
        <dbReference type="ChEBI" id="CHEBI:65315"/>
    </reaction>
</comment>
<dbReference type="Pfam" id="PF01479">
    <property type="entry name" value="S4"/>
    <property type="match status" value="1"/>
</dbReference>
<dbReference type="Gene3D" id="3.30.2350.10">
    <property type="entry name" value="Pseudouridine synthase"/>
    <property type="match status" value="1"/>
</dbReference>
<dbReference type="GO" id="GO:0160138">
    <property type="term" value="F:23S rRNA pseudouridine(2604) synthase activity"/>
    <property type="evidence" value="ECO:0007669"/>
    <property type="project" value="UniProtKB-EC"/>
</dbReference>
<dbReference type="GO" id="GO:0001522">
    <property type="term" value="P:pseudouridine synthesis"/>
    <property type="evidence" value="ECO:0007669"/>
    <property type="project" value="InterPro"/>
</dbReference>
<dbReference type="SUPFAM" id="SSF55174">
    <property type="entry name" value="Alpha-L RNA-binding motif"/>
    <property type="match status" value="1"/>
</dbReference>
<comment type="catalytic activity">
    <reaction evidence="2">
        <text>uridine(2604) in 23S rRNA = pseudouridine(2604) in 23S rRNA</text>
        <dbReference type="Rhea" id="RHEA:38875"/>
        <dbReference type="Rhea" id="RHEA-COMP:10093"/>
        <dbReference type="Rhea" id="RHEA-COMP:10094"/>
        <dbReference type="ChEBI" id="CHEBI:65314"/>
        <dbReference type="ChEBI" id="CHEBI:65315"/>
        <dbReference type="EC" id="5.4.99.21"/>
    </reaction>
</comment>
<sequence>MTDAIRLSKRLADQLGCSRREAELYIEGGWVRVDGQIIEAPFHKVAPAQQVELLDGAAAQEVPAVTLLLNKPAGCQLPGDAGELFDWLCQATHWAEAPAAIAPLKRHLLRQQLVLPLEQAASGLVVCSQQREVIRLLGDNRRAPEEEYVVQVSGTASGDALARLAKGLVHRGLALPRAKASWQSEQHLRLVLKGARPGDIDRLCAALGLQLQGYRRIRLGRLPMGKLPVGQWRLLGEHERF</sequence>
<reference evidence="13 15" key="2">
    <citation type="submission" date="2016-10" db="EMBL/GenBank/DDBJ databases">
        <authorList>
            <person name="Varghese N."/>
            <person name="Submissions S."/>
        </authorList>
    </citation>
    <scope>NUCLEOTIDE SEQUENCE [LARGE SCALE GENOMIC DNA]</scope>
    <source>
        <strain evidence="13 15">DSM 6083</strain>
    </source>
</reference>
<name>A0A8D3Y2A3_9GAMM</name>
<dbReference type="Gene3D" id="3.10.290.10">
    <property type="entry name" value="RNA-binding S4 domain"/>
    <property type="match status" value="1"/>
</dbReference>
<dbReference type="KEGG" id="pbm:CL52_13255"/>
<dbReference type="GeneID" id="77260870"/>
<evidence type="ECO:0000256" key="6">
    <source>
        <dbReference type="ARBA" id="ARBA00041697"/>
    </source>
</evidence>
<evidence type="ECO:0000256" key="9">
    <source>
        <dbReference type="ARBA" id="ARBA00043147"/>
    </source>
</evidence>
<dbReference type="EMBL" id="FNHO01000002">
    <property type="protein sequence ID" value="SDM08593.1"/>
    <property type="molecule type" value="Genomic_DNA"/>
</dbReference>
<organism evidence="12 14">
    <name type="scientific">Stutzerimonas balearica DSM 6083</name>
    <dbReference type="NCBI Taxonomy" id="1123016"/>
    <lineage>
        <taxon>Bacteria</taxon>
        <taxon>Pseudomonadati</taxon>
        <taxon>Pseudomonadota</taxon>
        <taxon>Gammaproteobacteria</taxon>
        <taxon>Pseudomonadales</taxon>
        <taxon>Pseudomonadaceae</taxon>
        <taxon>Stutzerimonas</taxon>
    </lineage>
</organism>
<dbReference type="PANTHER" id="PTHR47683">
    <property type="entry name" value="PSEUDOURIDINE SYNTHASE FAMILY PROTEIN-RELATED"/>
    <property type="match status" value="1"/>
</dbReference>
<keyword evidence="10" id="KW-0694">RNA-binding</keyword>
<dbReference type="RefSeq" id="WP_043221133.1">
    <property type="nucleotide sequence ID" value="NZ_CP007511.1"/>
</dbReference>
<dbReference type="InterPro" id="IPR002942">
    <property type="entry name" value="S4_RNA-bd"/>
</dbReference>
<feature type="domain" description="RNA-binding S4" evidence="11">
    <location>
        <begin position="5"/>
        <end position="70"/>
    </location>
</feature>
<gene>
    <name evidence="12" type="ORF">CL52_13255</name>
    <name evidence="13" type="ORF">SAMN05660875_102133</name>
</gene>
<dbReference type="InterPro" id="IPR050343">
    <property type="entry name" value="RsuA_PseudoU_synthase"/>
</dbReference>
<evidence type="ECO:0000256" key="5">
    <source>
        <dbReference type="ARBA" id="ARBA00041420"/>
    </source>
</evidence>
<dbReference type="GO" id="GO:0003723">
    <property type="term" value="F:RNA binding"/>
    <property type="evidence" value="ECO:0007669"/>
    <property type="project" value="UniProtKB-KW"/>
</dbReference>
<dbReference type="CDD" id="cd00165">
    <property type="entry name" value="S4"/>
    <property type="match status" value="1"/>
</dbReference>
<dbReference type="EC" id="5.4.99.21" evidence="3"/>
<evidence type="ECO:0000313" key="14">
    <source>
        <dbReference type="Proteomes" id="UP000031271"/>
    </source>
</evidence>
<dbReference type="EMBL" id="CP007511">
    <property type="protein sequence ID" value="AJE15956.1"/>
    <property type="molecule type" value="Genomic_DNA"/>
</dbReference>
<dbReference type="PROSITE" id="PS50889">
    <property type="entry name" value="S4"/>
    <property type="match status" value="1"/>
</dbReference>